<evidence type="ECO:0000256" key="13">
    <source>
        <dbReference type="ARBA" id="ARBA00022741"/>
    </source>
</evidence>
<sequence>MPPPVQPVRPVFVNLGPRSYLVQVGRDLLKTLGEEVNKKLPDRTSCAVVTDSNVGPLYAETVLASLRAAGKKPCLITVPAGESSKSLSWSQSVLGEMVRAGLDRKSFVVALGGGVIGDLAGFCASVYQRGIPYVQVPTTVLSQVDSSVGGKTGVNLPDAKNMVGCFHQPVHVIADLDTLNSLPTREWNEGFAEIIKHACIRDASMFKAIEDIAAGKGDIVSLIRRNIAIKAVIVEADEHETIGTRALLNFGHTLGHAIEAAAGYGRLLHGEAISLGLRAAAWLSAQVSDLTSDDYERIVALLKLCDLPTRLPDDLDTEELMRIARTDKKFENGKIRFVLLRKIGDAYVSKDVMEGHLKQALDELRK</sequence>
<keyword evidence="13 19" id="KW-0547">Nucleotide-binding</keyword>
<dbReference type="PANTHER" id="PTHR43622:SF7">
    <property type="entry name" value="3-DEHYDROQUINATE SYNTHASE, CHLOROPLASTIC"/>
    <property type="match status" value="1"/>
</dbReference>
<evidence type="ECO:0000256" key="8">
    <source>
        <dbReference type="ARBA" id="ARBA00013031"/>
    </source>
</evidence>
<feature type="binding site" evidence="19">
    <location>
        <position position="269"/>
    </location>
    <ligand>
        <name>Zn(2+)</name>
        <dbReference type="ChEBI" id="CHEBI:29105"/>
    </ligand>
</feature>
<dbReference type="PIRSF" id="PIRSF001455">
    <property type="entry name" value="DHQ_synth"/>
    <property type="match status" value="1"/>
</dbReference>
<dbReference type="GO" id="GO:0046872">
    <property type="term" value="F:metal ion binding"/>
    <property type="evidence" value="ECO:0007669"/>
    <property type="project" value="UniProtKB-KW"/>
</dbReference>
<comment type="caution">
    <text evidence="22">The sequence shown here is derived from an EMBL/GenBank/DDBJ whole genome shotgun (WGS) entry which is preliminary data.</text>
</comment>
<feature type="domain" description="3-dehydroquinate synthase N-terminal" evidence="20">
    <location>
        <begin position="76"/>
        <end position="188"/>
    </location>
</feature>
<dbReference type="EMBL" id="JACHIG010000005">
    <property type="protein sequence ID" value="MBB5033004.1"/>
    <property type="molecule type" value="Genomic_DNA"/>
</dbReference>
<evidence type="ECO:0000256" key="16">
    <source>
        <dbReference type="ARBA" id="ARBA00023141"/>
    </source>
</evidence>
<comment type="subcellular location">
    <subcellularLocation>
        <location evidence="5 19">Cytoplasm</location>
    </subcellularLocation>
</comment>
<gene>
    <name evidence="19" type="primary">aroB</name>
    <name evidence="22" type="ORF">HNQ65_002587</name>
</gene>
<comment type="similarity">
    <text evidence="7 19">Belongs to the sugar phosphate cyclases superfamily. Dehydroquinate synthase family.</text>
</comment>
<dbReference type="Pfam" id="PF01761">
    <property type="entry name" value="DHQ_synthase"/>
    <property type="match status" value="1"/>
</dbReference>
<comment type="caution">
    <text evidence="19">Lacks conserved residue(s) required for the propagation of feature annotation.</text>
</comment>
<dbReference type="RefSeq" id="WP_184339928.1">
    <property type="nucleotide sequence ID" value="NZ_JACHIG010000005.1"/>
</dbReference>
<feature type="binding site" evidence="19">
    <location>
        <begin position="138"/>
        <end position="139"/>
    </location>
    <ligand>
        <name>NAD(+)</name>
        <dbReference type="ChEBI" id="CHEBI:57540"/>
    </ligand>
</feature>
<feature type="binding site" evidence="19">
    <location>
        <position position="160"/>
    </location>
    <ligand>
        <name>NAD(+)</name>
        <dbReference type="ChEBI" id="CHEBI:57540"/>
    </ligand>
</feature>
<evidence type="ECO:0000259" key="21">
    <source>
        <dbReference type="Pfam" id="PF24621"/>
    </source>
</evidence>
<keyword evidence="18 19" id="KW-0170">Cobalt</keyword>
<evidence type="ECO:0000256" key="17">
    <source>
        <dbReference type="ARBA" id="ARBA00023239"/>
    </source>
</evidence>
<dbReference type="FunFam" id="3.40.50.1970:FF:000007">
    <property type="entry name" value="Pentafunctional AROM polypeptide"/>
    <property type="match status" value="1"/>
</dbReference>
<dbReference type="Proteomes" id="UP000590740">
    <property type="component" value="Unassembled WGS sequence"/>
</dbReference>
<evidence type="ECO:0000256" key="5">
    <source>
        <dbReference type="ARBA" id="ARBA00004496"/>
    </source>
</evidence>
<evidence type="ECO:0000256" key="14">
    <source>
        <dbReference type="ARBA" id="ARBA00022833"/>
    </source>
</evidence>
<dbReference type="InterPro" id="IPR056179">
    <property type="entry name" value="DHQS_C"/>
</dbReference>
<evidence type="ECO:0000256" key="7">
    <source>
        <dbReference type="ARBA" id="ARBA00005412"/>
    </source>
</evidence>
<dbReference type="GO" id="GO:0005737">
    <property type="term" value="C:cytoplasm"/>
    <property type="evidence" value="ECO:0007669"/>
    <property type="project" value="UniProtKB-SubCell"/>
</dbReference>
<keyword evidence="11 19" id="KW-0028">Amino-acid biosynthesis</keyword>
<dbReference type="InterPro" id="IPR030960">
    <property type="entry name" value="DHQS/DOIS_N"/>
</dbReference>
<dbReference type="UniPathway" id="UPA00053">
    <property type="reaction ID" value="UER00085"/>
</dbReference>
<evidence type="ECO:0000256" key="18">
    <source>
        <dbReference type="ARBA" id="ARBA00023285"/>
    </source>
</evidence>
<evidence type="ECO:0000256" key="4">
    <source>
        <dbReference type="ARBA" id="ARBA00003485"/>
    </source>
</evidence>
<evidence type="ECO:0000256" key="15">
    <source>
        <dbReference type="ARBA" id="ARBA00023027"/>
    </source>
</evidence>
<evidence type="ECO:0000256" key="10">
    <source>
        <dbReference type="ARBA" id="ARBA00022490"/>
    </source>
</evidence>
<comment type="function">
    <text evidence="4 19">Catalyzes the conversion of 3-deoxy-D-arabino-heptulosonate 7-phosphate (DAHP) to dehydroquinate (DHQ).</text>
</comment>
<accession>A0A7W8DK96</accession>
<dbReference type="CDD" id="cd08195">
    <property type="entry name" value="DHQS"/>
    <property type="match status" value="1"/>
</dbReference>
<evidence type="ECO:0000259" key="20">
    <source>
        <dbReference type="Pfam" id="PF01761"/>
    </source>
</evidence>
<dbReference type="AlphaFoldDB" id="A0A7W8DK96"/>
<feature type="binding site" evidence="19">
    <location>
        <position position="151"/>
    </location>
    <ligand>
        <name>NAD(+)</name>
        <dbReference type="ChEBI" id="CHEBI:57540"/>
    </ligand>
</feature>
<dbReference type="GO" id="GO:0003856">
    <property type="term" value="F:3-dehydroquinate synthase activity"/>
    <property type="evidence" value="ECO:0007669"/>
    <property type="project" value="UniProtKB-UniRule"/>
</dbReference>
<proteinExistence type="inferred from homology"/>
<evidence type="ECO:0000256" key="2">
    <source>
        <dbReference type="ARBA" id="ARBA00001911"/>
    </source>
</evidence>
<keyword evidence="10 19" id="KW-0963">Cytoplasm</keyword>
<keyword evidence="16 19" id="KW-0057">Aromatic amino acid biosynthesis</keyword>
<evidence type="ECO:0000256" key="11">
    <source>
        <dbReference type="ARBA" id="ARBA00022605"/>
    </source>
</evidence>
<evidence type="ECO:0000313" key="22">
    <source>
        <dbReference type="EMBL" id="MBB5033004.1"/>
    </source>
</evidence>
<dbReference type="Gene3D" id="3.40.50.1970">
    <property type="match status" value="1"/>
</dbReference>
<comment type="catalytic activity">
    <reaction evidence="1 19">
        <text>7-phospho-2-dehydro-3-deoxy-D-arabino-heptonate = 3-dehydroquinate + phosphate</text>
        <dbReference type="Rhea" id="RHEA:21968"/>
        <dbReference type="ChEBI" id="CHEBI:32364"/>
        <dbReference type="ChEBI" id="CHEBI:43474"/>
        <dbReference type="ChEBI" id="CHEBI:58394"/>
        <dbReference type="EC" id="4.2.3.4"/>
    </reaction>
</comment>
<feature type="domain" description="3-dehydroquinate synthase C-terminal" evidence="21">
    <location>
        <begin position="190"/>
        <end position="329"/>
    </location>
</feature>
<keyword evidence="15 19" id="KW-0520">NAD</keyword>
<feature type="binding site" evidence="19">
    <location>
        <position position="193"/>
    </location>
    <ligand>
        <name>Zn(2+)</name>
        <dbReference type="ChEBI" id="CHEBI:29105"/>
    </ligand>
</feature>
<dbReference type="Gene3D" id="1.20.1090.10">
    <property type="entry name" value="Dehydroquinate synthase-like - alpha domain"/>
    <property type="match status" value="1"/>
</dbReference>
<comment type="cofactor">
    <cofactor evidence="2 19">
        <name>NAD(+)</name>
        <dbReference type="ChEBI" id="CHEBI:57540"/>
    </cofactor>
</comment>
<keyword evidence="17 19" id="KW-0456">Lyase</keyword>
<dbReference type="InterPro" id="IPR016037">
    <property type="entry name" value="DHQ_synth_AroB"/>
</dbReference>
<comment type="cofactor">
    <cofactor evidence="19">
        <name>Co(2+)</name>
        <dbReference type="ChEBI" id="CHEBI:48828"/>
    </cofactor>
    <cofactor evidence="19">
        <name>Zn(2+)</name>
        <dbReference type="ChEBI" id="CHEBI:29105"/>
    </cofactor>
    <text evidence="19">Binds 1 divalent metal cation per subunit. Can use either Co(2+) or Zn(2+).</text>
</comment>
<evidence type="ECO:0000256" key="1">
    <source>
        <dbReference type="ARBA" id="ARBA00001393"/>
    </source>
</evidence>
<dbReference type="GO" id="GO:0000166">
    <property type="term" value="F:nucleotide binding"/>
    <property type="evidence" value="ECO:0007669"/>
    <property type="project" value="UniProtKB-KW"/>
</dbReference>
<feature type="binding site" evidence="19">
    <location>
        <begin position="114"/>
        <end position="118"/>
    </location>
    <ligand>
        <name>NAD(+)</name>
        <dbReference type="ChEBI" id="CHEBI:57540"/>
    </ligand>
</feature>
<keyword evidence="23" id="KW-1185">Reference proteome</keyword>
<keyword evidence="14 19" id="KW-0862">Zinc</keyword>
<reference evidence="22 23" key="1">
    <citation type="submission" date="2020-08" db="EMBL/GenBank/DDBJ databases">
        <title>Genomic Encyclopedia of Type Strains, Phase IV (KMG-IV): sequencing the most valuable type-strain genomes for metagenomic binning, comparative biology and taxonomic classification.</title>
        <authorList>
            <person name="Goeker M."/>
        </authorList>
    </citation>
    <scope>NUCLEOTIDE SEQUENCE [LARGE SCALE GENOMIC DNA]</scope>
    <source>
        <strain evidence="22 23">DSM 12252</strain>
    </source>
</reference>
<dbReference type="GO" id="GO:0009423">
    <property type="term" value="P:chorismate biosynthetic process"/>
    <property type="evidence" value="ECO:0007669"/>
    <property type="project" value="UniProtKB-UniRule"/>
</dbReference>
<evidence type="ECO:0000256" key="19">
    <source>
        <dbReference type="HAMAP-Rule" id="MF_00110"/>
    </source>
</evidence>
<evidence type="ECO:0000313" key="23">
    <source>
        <dbReference type="Proteomes" id="UP000590740"/>
    </source>
</evidence>
<dbReference type="EC" id="4.2.3.4" evidence="8 19"/>
<comment type="pathway">
    <text evidence="6 19">Metabolic intermediate biosynthesis; chorismate biosynthesis; chorismate from D-erythrose 4-phosphate and phosphoenolpyruvate: step 2/7.</text>
</comment>
<evidence type="ECO:0000256" key="12">
    <source>
        <dbReference type="ARBA" id="ARBA00022723"/>
    </source>
</evidence>
<feature type="binding site" evidence="19">
    <location>
        <position position="252"/>
    </location>
    <ligand>
        <name>Zn(2+)</name>
        <dbReference type="ChEBI" id="CHEBI:29105"/>
    </ligand>
</feature>
<evidence type="ECO:0000256" key="3">
    <source>
        <dbReference type="ARBA" id="ARBA00001947"/>
    </source>
</evidence>
<protein>
    <recommendedName>
        <fullName evidence="9 19">3-dehydroquinate synthase</fullName>
        <shortName evidence="19">DHQS</shortName>
        <ecNumber evidence="8 19">4.2.3.4</ecNumber>
    </recommendedName>
</protein>
<dbReference type="PANTHER" id="PTHR43622">
    <property type="entry name" value="3-DEHYDROQUINATE SYNTHASE"/>
    <property type="match status" value="1"/>
</dbReference>
<evidence type="ECO:0000256" key="9">
    <source>
        <dbReference type="ARBA" id="ARBA00017684"/>
    </source>
</evidence>
<comment type="cofactor">
    <cofactor evidence="3">
        <name>Zn(2+)</name>
        <dbReference type="ChEBI" id="CHEBI:29105"/>
    </cofactor>
</comment>
<dbReference type="SUPFAM" id="SSF56796">
    <property type="entry name" value="Dehydroquinate synthase-like"/>
    <property type="match status" value="1"/>
</dbReference>
<dbReference type="NCBIfam" id="TIGR01357">
    <property type="entry name" value="aroB"/>
    <property type="match status" value="1"/>
</dbReference>
<evidence type="ECO:0000256" key="6">
    <source>
        <dbReference type="ARBA" id="ARBA00004661"/>
    </source>
</evidence>
<keyword evidence="12 19" id="KW-0479">Metal-binding</keyword>
<organism evidence="22 23">
    <name type="scientific">Prosthecobacter vanneervenii</name>
    <dbReference type="NCBI Taxonomy" id="48466"/>
    <lineage>
        <taxon>Bacteria</taxon>
        <taxon>Pseudomonadati</taxon>
        <taxon>Verrucomicrobiota</taxon>
        <taxon>Verrucomicrobiia</taxon>
        <taxon>Verrucomicrobiales</taxon>
        <taxon>Verrucomicrobiaceae</taxon>
        <taxon>Prosthecobacter</taxon>
    </lineage>
</organism>
<dbReference type="InterPro" id="IPR030963">
    <property type="entry name" value="DHQ_synth_fam"/>
</dbReference>
<dbReference type="Pfam" id="PF24621">
    <property type="entry name" value="DHQS_C"/>
    <property type="match status" value="1"/>
</dbReference>
<dbReference type="HAMAP" id="MF_00110">
    <property type="entry name" value="DHQ_synthase"/>
    <property type="match status" value="1"/>
</dbReference>
<dbReference type="GO" id="GO:0008652">
    <property type="term" value="P:amino acid biosynthetic process"/>
    <property type="evidence" value="ECO:0007669"/>
    <property type="project" value="UniProtKB-KW"/>
</dbReference>
<name>A0A7W8DK96_9BACT</name>
<dbReference type="GO" id="GO:0009073">
    <property type="term" value="P:aromatic amino acid family biosynthetic process"/>
    <property type="evidence" value="ECO:0007669"/>
    <property type="project" value="UniProtKB-KW"/>
</dbReference>
<dbReference type="InterPro" id="IPR050071">
    <property type="entry name" value="Dehydroquinate_synthase"/>
</dbReference>